<dbReference type="SUPFAM" id="SSF47240">
    <property type="entry name" value="Ferritin-like"/>
    <property type="match status" value="1"/>
</dbReference>
<dbReference type="EMBL" id="JACVHF010000016">
    <property type="protein sequence ID" value="MBC9785628.1"/>
    <property type="molecule type" value="Genomic_DNA"/>
</dbReference>
<reference evidence="1 2" key="1">
    <citation type="submission" date="2020-07" db="EMBL/GenBank/DDBJ databases">
        <title>Draft whole-genome sequence of Heliobacterium chlorum DSM 3682, type strain.</title>
        <authorList>
            <person name="Kyndt J.A."/>
            <person name="Meyer T.E."/>
            <person name="Imhoff J.F."/>
        </authorList>
    </citation>
    <scope>NUCLEOTIDE SEQUENCE [LARGE SCALE GENOMIC DNA]</scope>
    <source>
        <strain evidence="1 2">DSM 3682</strain>
    </source>
</reference>
<proteinExistence type="predicted"/>
<evidence type="ECO:0000313" key="2">
    <source>
        <dbReference type="Proteomes" id="UP000617402"/>
    </source>
</evidence>
<dbReference type="Proteomes" id="UP000617402">
    <property type="component" value="Unassembled WGS sequence"/>
</dbReference>
<keyword evidence="2" id="KW-1185">Reference proteome</keyword>
<evidence type="ECO:0000313" key="1">
    <source>
        <dbReference type="EMBL" id="MBC9785628.1"/>
    </source>
</evidence>
<gene>
    <name evidence="1" type="ORF">H1S01_14130</name>
</gene>
<comment type="caution">
    <text evidence="1">The sequence shown here is derived from an EMBL/GenBank/DDBJ whole genome shotgun (WGS) entry which is preliminary data.</text>
</comment>
<protein>
    <submittedName>
        <fullName evidence="1">Uncharacterized protein</fullName>
    </submittedName>
</protein>
<accession>A0ABR7T4C4</accession>
<dbReference type="RefSeq" id="WP_188041075.1">
    <property type="nucleotide sequence ID" value="NZ_JACVHF010000016.1"/>
</dbReference>
<sequence>MELNTQDFLMKTLLNEQEMVRDFQKFAQTTDDSEVAQLFQEYAETDALRANRLKDILQNKYGHPIDEK</sequence>
<name>A0ABR7T4C4_HELCL</name>
<organism evidence="1 2">
    <name type="scientific">Heliobacterium chlorum</name>
    <dbReference type="NCBI Taxonomy" id="2698"/>
    <lineage>
        <taxon>Bacteria</taxon>
        <taxon>Bacillati</taxon>
        <taxon>Bacillota</taxon>
        <taxon>Clostridia</taxon>
        <taxon>Eubacteriales</taxon>
        <taxon>Heliobacteriaceae</taxon>
        <taxon>Heliobacterium</taxon>
    </lineage>
</organism>
<dbReference type="InterPro" id="IPR009078">
    <property type="entry name" value="Ferritin-like_SF"/>
</dbReference>